<keyword evidence="2" id="KW-0472">Membrane</keyword>
<keyword evidence="2" id="KW-0812">Transmembrane</keyword>
<keyword evidence="4" id="KW-1185">Reference proteome</keyword>
<feature type="coiled-coil region" evidence="1">
    <location>
        <begin position="352"/>
        <end position="386"/>
    </location>
</feature>
<dbReference type="EMBL" id="CP002205">
    <property type="protein sequence ID" value="ADN08501.1"/>
    <property type="molecule type" value="Genomic_DNA"/>
</dbReference>
<feature type="transmembrane region" description="Helical" evidence="2">
    <location>
        <begin position="320"/>
        <end position="341"/>
    </location>
</feature>
<dbReference type="AlphaFoldDB" id="E0UUY9"/>
<dbReference type="eggNOG" id="COG4972">
    <property type="taxonomic scope" value="Bacteria"/>
</dbReference>
<dbReference type="RefSeq" id="WP_013326257.1">
    <property type="nucleotide sequence ID" value="NC_014506.1"/>
</dbReference>
<dbReference type="KEGG" id="sua:Saut_0452"/>
<dbReference type="STRING" id="563040.Saut_0452"/>
<reference evidence="4" key="1">
    <citation type="journal article" date="2010" name="Stand. Genomic Sci.">
        <title>Complete genome sequence of Sulfurimonas autotrophica type strain (OK10).</title>
        <authorList>
            <person name="Sikorski J."/>
            <person name="Munk C."/>
            <person name="Lapidus A."/>
            <person name="Djao O."/>
            <person name="Lucas S."/>
            <person name="Glavina Del Rio T."/>
            <person name="Nolan M."/>
            <person name="Tice H."/>
            <person name="Han C."/>
            <person name="Cheng J."/>
            <person name="Tapia R."/>
            <person name="Goodwin L."/>
            <person name="Pitluck S."/>
            <person name="Liolios K."/>
            <person name="Ivanova N."/>
            <person name="Mavromatis K."/>
            <person name="Mikhailova N."/>
            <person name="Pati A."/>
            <person name="Sims D."/>
            <person name="Meincke L."/>
            <person name="Brettin T."/>
            <person name="Detter J."/>
            <person name="Chen A."/>
            <person name="Palaniappan K."/>
            <person name="Land M."/>
            <person name="Hauser L."/>
            <person name="Chang Y."/>
            <person name="Jeffries C."/>
            <person name="Rohde M."/>
            <person name="Lang E."/>
            <person name="Spring S."/>
            <person name="Goker M."/>
            <person name="Woyke T."/>
            <person name="Bristow J."/>
            <person name="Eisen J."/>
            <person name="Markowitz V."/>
            <person name="Hugenholtz P."/>
            <person name="Kyrpides N."/>
            <person name="Klenk H."/>
        </authorList>
    </citation>
    <scope>NUCLEOTIDE SEQUENCE [LARGE SCALE GENOMIC DNA]</scope>
    <source>
        <strain evidence="4">ATCC BAA-671 / DSM 16294 / JCM 11897 / OK10</strain>
    </source>
</reference>
<evidence type="ECO:0000256" key="2">
    <source>
        <dbReference type="SAM" id="Phobius"/>
    </source>
</evidence>
<keyword evidence="2" id="KW-1133">Transmembrane helix</keyword>
<name>E0UUY9_SULAO</name>
<dbReference type="Proteomes" id="UP000007803">
    <property type="component" value="Chromosome"/>
</dbReference>
<organism evidence="3 4">
    <name type="scientific">Sulfurimonas autotrophica (strain ATCC BAA-671 / DSM 16294 / JCM 11897 / OK10)</name>
    <dbReference type="NCBI Taxonomy" id="563040"/>
    <lineage>
        <taxon>Bacteria</taxon>
        <taxon>Pseudomonadati</taxon>
        <taxon>Campylobacterota</taxon>
        <taxon>Epsilonproteobacteria</taxon>
        <taxon>Campylobacterales</taxon>
        <taxon>Sulfurimonadaceae</taxon>
        <taxon>Sulfurimonas</taxon>
    </lineage>
</organism>
<gene>
    <name evidence="3" type="ordered locus">Saut_0452</name>
</gene>
<proteinExistence type="predicted"/>
<dbReference type="HOGENOM" id="CLU_559837_0_0_7"/>
<sequence length="492" mass="58174">MSSDNIIFLYNQKAIIYDGYNIQSADFKDSKKYFTAAIIPLKYLNTFSYKIANTTNDDEIAIQTEIKMYSEGGLNADKEYVVDYIKYDIGSDYLVEAFALSKEHFDEYFGEYTKKVAAIDMVFPQFLVYQSLYDNKLDKQSNDLIIYISETESFAALYQNGRYIGHRILSSLSDISKKTGIEIVKLKEYLQTKGLIQSNYTMDETHILDSIQSILFKDIEKIMYSINHKRSLFGFDALDKVFIDFNNHNILGLEQLFVPYGYDSLTINTFDFKEDEKFGNIFLYVDYLYKLNSMAKEDNNYQHLNFSFLERRKPIFEYLLVKYSFVFAFSVIICLIIYTYIEILLFQQQSEINQKQTALKEEKAKYLKFEKKLQKIKKEYTDLHKKQNKIEDSIFVYENTINTIPLIQNAKYKRQKFMNDVILALAKFKLNTQFIKQHNDKTMDIMLISNSKNRENIAKFINELLKKQYHNVSTKQIYLDKTIYKSLIRIEL</sequence>
<dbReference type="OrthoDB" id="5332890at2"/>
<protein>
    <submittedName>
        <fullName evidence="3">Uncharacterized protein</fullName>
    </submittedName>
</protein>
<evidence type="ECO:0000313" key="3">
    <source>
        <dbReference type="EMBL" id="ADN08501.1"/>
    </source>
</evidence>
<evidence type="ECO:0000256" key="1">
    <source>
        <dbReference type="SAM" id="Coils"/>
    </source>
</evidence>
<accession>E0UUY9</accession>
<keyword evidence="1" id="KW-0175">Coiled coil</keyword>
<evidence type="ECO:0000313" key="4">
    <source>
        <dbReference type="Proteomes" id="UP000007803"/>
    </source>
</evidence>